<evidence type="ECO:0000313" key="7">
    <source>
        <dbReference type="EMBL" id="OLP88656.1"/>
    </source>
</evidence>
<feature type="compositionally biased region" description="Basic and acidic residues" evidence="5">
    <location>
        <begin position="1131"/>
        <end position="1140"/>
    </location>
</feature>
<organism evidence="7 8">
    <name type="scientific">Symbiodinium microadriaticum</name>
    <name type="common">Dinoflagellate</name>
    <name type="synonym">Zooxanthella microadriatica</name>
    <dbReference type="NCBI Taxonomy" id="2951"/>
    <lineage>
        <taxon>Eukaryota</taxon>
        <taxon>Sar</taxon>
        <taxon>Alveolata</taxon>
        <taxon>Dinophyceae</taxon>
        <taxon>Suessiales</taxon>
        <taxon>Symbiodiniaceae</taxon>
        <taxon>Symbiodinium</taxon>
    </lineage>
</organism>
<evidence type="ECO:0000256" key="4">
    <source>
        <dbReference type="ARBA" id="ARBA00023136"/>
    </source>
</evidence>
<dbReference type="InterPro" id="IPR035952">
    <property type="entry name" value="Rhomboid-like_sf"/>
</dbReference>
<dbReference type="InterPro" id="IPR022764">
    <property type="entry name" value="Peptidase_S54_rhomboid_dom"/>
</dbReference>
<feature type="compositionally biased region" description="Basic and acidic residues" evidence="5">
    <location>
        <begin position="1078"/>
        <end position="1121"/>
    </location>
</feature>
<dbReference type="OrthoDB" id="10257275at2759"/>
<dbReference type="PANTHER" id="PTHR43066">
    <property type="entry name" value="RHOMBOID-RELATED PROTEIN"/>
    <property type="match status" value="1"/>
</dbReference>
<evidence type="ECO:0000256" key="3">
    <source>
        <dbReference type="ARBA" id="ARBA00022989"/>
    </source>
</evidence>
<sequence length="1166" mass="130499">MRRYCPFGDESRPSYLSQVCWGHGLSFLRQLVEPSAQRATAATALATNPEGIRIFTLRKAKENAALGEEAEGVNLEVRQSWGLRLFNHVRSIASGTIRSAMSFRESFTKCCDAIGRKQDACAGFLASWCSIGGYRLVFNAPLTLWFEGICLLVWAIKSAHWGDFSVFVAKLFQSPTRYQVLHITYYPLTPLRLFLHVFGHADWKHFFGNTTSLILVLPMLEEKYKVRWLVCVSALNALAAATVYICFKENTSVLGASGIVFQCMLLAVFAGRYRAPGDIPMTLLLAIVVYIVPEVQMFNSGDGVSHIAHLLGGAVGAAAACCAQGHARSPAEVLRSNAAVTSASRPTASILNTYKRFRTCESCQINPPTPIPIETEDFVGRILFIHRPVPEPDTWTYKEPRKLSEDLYLSAEVPQATPLDSNPIRKKAQDMMKFTSKLMELRGGDQISEGFRYQSAKGGSSPGDNRPSYYQVMPAGSGSLDACKDECLADARCKGFGMHWICGSNESAVVRNLASIPLNGFSCYSYGPDEKGESAIRGSVWMNRDQVNGGKDQACRGASASDNRPSYFDVIPDVSLNKRGRRCACNKVFHMLPVVAHWGIVAKSRAAMNSDSNPVSALSLLHDAMEAAAKVEKGVKLQEACLPARHRIKALLEKLARYPDVLGALARASNGSMKQTHLQAVLDFVEAAPAAGRLFVTEQLRKEDNVAWKECASEWKRRKERLTGTTGLLSQHHHRVQLAVRLAQSDEDGPALKKPPYMAEFLAEVMRVELESCYGKRNQCDPYLLSKYLKALRLVHISIMQELKGINPEDKRVALRMLSVHLSLPALRFDDSGCGETHTRFTDPSCEACLACAKARFDKQAGESGRLSWFPCPAESVDVAAELKNMAPQINYLLSHMRSGCWDPDLAAREILFREKIFQHSFFRKLQDCEECAQVLELAVVEEEKQKCRAVRDLRNFLTGSVNSNELKMPRMQAFLDELKIGLLDADLLRIISSKDEHISWGETDFVKKAIGDILSATRHYAISNQPALPDDAADLLKPEVVEERVKAERRAIEADFERRVRQRTEACDQSRPVLRGRAAEEKASEAEKQSRRLKAELKEREEEFKRHRAENEALRRKDEEQTSYIQSLETKLKESHTKNQADQQLIEQMQKLQTRFQVEWKSLLT</sequence>
<keyword evidence="3" id="KW-1133">Transmembrane helix</keyword>
<reference evidence="7 8" key="1">
    <citation type="submission" date="2016-02" db="EMBL/GenBank/DDBJ databases">
        <title>Genome analysis of coral dinoflagellate symbionts highlights evolutionary adaptations to a symbiotic lifestyle.</title>
        <authorList>
            <person name="Aranda M."/>
            <person name="Li Y."/>
            <person name="Liew Y.J."/>
            <person name="Baumgarten S."/>
            <person name="Simakov O."/>
            <person name="Wilson M."/>
            <person name="Piel J."/>
            <person name="Ashoor H."/>
            <person name="Bougouffa S."/>
            <person name="Bajic V.B."/>
            <person name="Ryu T."/>
            <person name="Ravasi T."/>
            <person name="Bayer T."/>
            <person name="Micklem G."/>
            <person name="Kim H."/>
            <person name="Bhak J."/>
            <person name="Lajeunesse T.C."/>
            <person name="Voolstra C.R."/>
        </authorList>
    </citation>
    <scope>NUCLEOTIDE SEQUENCE [LARGE SCALE GENOMIC DNA]</scope>
    <source>
        <strain evidence="7 8">CCMP2467</strain>
    </source>
</reference>
<keyword evidence="8" id="KW-1185">Reference proteome</keyword>
<feature type="region of interest" description="Disordered" evidence="5">
    <location>
        <begin position="1068"/>
        <end position="1142"/>
    </location>
</feature>
<proteinExistence type="predicted"/>
<gene>
    <name evidence="7" type="ORF">AK812_SmicGene29984</name>
</gene>
<keyword evidence="4" id="KW-0472">Membrane</keyword>
<comment type="caution">
    <text evidence="7">The sequence shown here is derived from an EMBL/GenBank/DDBJ whole genome shotgun (WGS) entry which is preliminary data.</text>
</comment>
<accession>A0A1Q9D0F3</accession>
<comment type="subcellular location">
    <subcellularLocation>
        <location evidence="1">Membrane</location>
        <topology evidence="1">Multi-pass membrane protein</topology>
    </subcellularLocation>
</comment>
<dbReference type="Pfam" id="PF01694">
    <property type="entry name" value="Rhomboid"/>
    <property type="match status" value="1"/>
</dbReference>
<dbReference type="Gene3D" id="1.20.1540.10">
    <property type="entry name" value="Rhomboid-like"/>
    <property type="match status" value="1"/>
</dbReference>
<evidence type="ECO:0000256" key="5">
    <source>
        <dbReference type="SAM" id="MobiDB-lite"/>
    </source>
</evidence>
<dbReference type="SUPFAM" id="SSF144091">
    <property type="entry name" value="Rhomboid-like"/>
    <property type="match status" value="1"/>
</dbReference>
<dbReference type="Proteomes" id="UP000186817">
    <property type="component" value="Unassembled WGS sequence"/>
</dbReference>
<dbReference type="EMBL" id="LSRX01000802">
    <property type="protein sequence ID" value="OLP88656.1"/>
    <property type="molecule type" value="Genomic_DNA"/>
</dbReference>
<name>A0A1Q9D0F3_SYMMI</name>
<dbReference type="GO" id="GO:0016020">
    <property type="term" value="C:membrane"/>
    <property type="evidence" value="ECO:0007669"/>
    <property type="project" value="UniProtKB-SubCell"/>
</dbReference>
<keyword evidence="2" id="KW-0812">Transmembrane</keyword>
<evidence type="ECO:0000313" key="8">
    <source>
        <dbReference type="Proteomes" id="UP000186817"/>
    </source>
</evidence>
<evidence type="ECO:0000256" key="2">
    <source>
        <dbReference type="ARBA" id="ARBA00022692"/>
    </source>
</evidence>
<evidence type="ECO:0000256" key="1">
    <source>
        <dbReference type="ARBA" id="ARBA00004141"/>
    </source>
</evidence>
<dbReference type="AlphaFoldDB" id="A0A1Q9D0F3"/>
<dbReference type="GO" id="GO:0004252">
    <property type="term" value="F:serine-type endopeptidase activity"/>
    <property type="evidence" value="ECO:0007669"/>
    <property type="project" value="InterPro"/>
</dbReference>
<protein>
    <recommendedName>
        <fullName evidence="6">Peptidase S54 rhomboid domain-containing protein</fullName>
    </recommendedName>
</protein>
<feature type="domain" description="Peptidase S54 rhomboid" evidence="6">
    <location>
        <begin position="191"/>
        <end position="321"/>
    </location>
</feature>
<evidence type="ECO:0000259" key="6">
    <source>
        <dbReference type="Pfam" id="PF01694"/>
    </source>
</evidence>